<dbReference type="AlphaFoldDB" id="A0A1F5PJZ8"/>
<dbReference type="Proteomes" id="UP000177682">
    <property type="component" value="Unassembled WGS sequence"/>
</dbReference>
<dbReference type="Gene3D" id="2.40.300.10">
    <property type="entry name" value="Head decoration protein D"/>
    <property type="match status" value="1"/>
</dbReference>
<evidence type="ECO:0000313" key="2">
    <source>
        <dbReference type="EMBL" id="OGE90124.1"/>
    </source>
</evidence>
<feature type="compositionally biased region" description="Low complexity" evidence="1">
    <location>
        <begin position="711"/>
        <end position="736"/>
    </location>
</feature>
<evidence type="ECO:0000313" key="3">
    <source>
        <dbReference type="Proteomes" id="UP000177682"/>
    </source>
</evidence>
<dbReference type="EMBL" id="MFEY01000007">
    <property type="protein sequence ID" value="OGE90124.1"/>
    <property type="molecule type" value="Genomic_DNA"/>
</dbReference>
<feature type="region of interest" description="Disordered" evidence="1">
    <location>
        <begin position="661"/>
        <end position="736"/>
    </location>
</feature>
<reference evidence="2 3" key="1">
    <citation type="journal article" date="2016" name="Nat. Commun.">
        <title>Thousands of microbial genomes shed light on interconnected biogeochemical processes in an aquifer system.</title>
        <authorList>
            <person name="Anantharaman K."/>
            <person name="Brown C.T."/>
            <person name="Hug L.A."/>
            <person name="Sharon I."/>
            <person name="Castelle C.J."/>
            <person name="Probst A.J."/>
            <person name="Thomas B.C."/>
            <person name="Singh A."/>
            <person name="Wilkins M.J."/>
            <person name="Karaoz U."/>
            <person name="Brodie E.L."/>
            <person name="Williams K.H."/>
            <person name="Hubbard S.S."/>
            <person name="Banfield J.F."/>
        </authorList>
    </citation>
    <scope>NUCLEOTIDE SEQUENCE [LARGE SCALE GENOMIC DNA]</scope>
</reference>
<comment type="caution">
    <text evidence="2">The sequence shown here is derived from an EMBL/GenBank/DDBJ whole genome shotgun (WGS) entry which is preliminary data.</text>
</comment>
<name>A0A1F5PJZ8_9BACT</name>
<gene>
    <name evidence="2" type="ORF">A3E29_03380</name>
</gene>
<sequence length="736" mass="75179">MRLNILKLKYQTFLPVFLLVVLFILSISRPALAILYQPGETLNPACLPTDTNCGVSVFSLNGLTLTTQTFATGISGTDFNIDSTGSTHTFNIPSAAATSRGLLTSTDWDTFNNKQSALGYTPLNPSNNLSDLASASTARTNLGLGSLAVLSSINNSNWSGTALAIGNGGTGATSLSDLITLGTHTTGNYIATIGGSSQITVSGSGSENSAASLSITADSIGNSQLAFDTGQTLTTSASPTFAGLTLGNLTSCRNLGTDSAGNIVCELGQYAVDVRKSADESLTSNAVLQDDDELLFAIGANEIWVFQFNLLYTTLATPDIQLAVTAPTGATCDYAGGGVDVASGAGSTACGGAITVTAGSATANDPLYLSGTIANGSTAGTVRLQWAQNTSNSNATTVHRGSSLSAFRISGGADVGEVYYAKDLSLVPGTVVALDSSLPSGVRRAMLHDEVIGIVSTKPGIVIGDTVGAHEGVPVIVALAGRLPVKIITENGAIAPGDYLTSSSIPGVAMKAKNTGSVIGQAMSAYDGDGIGIVVAFVKNFDLGEEAILLGDLTPKANADESDNGLSTLVSSVQSEPAHDPIAFIAKKIMDGMQFFTDFVAARVTAIRGYFYELFAEKIHTEQICVKKSDGSEVCINGDQLNSLLENANITPAIITAPLADEEASTPEVSSDASASAEVPGAEEAASAADTPPDAMEGTPTPTASPEDTDPVAAEPTPVPVEVVVEQPTSPAETSQ</sequence>
<organism evidence="2 3">
    <name type="scientific">Candidatus Doudnabacteria bacterium RIFCSPHIGHO2_12_FULL_48_16</name>
    <dbReference type="NCBI Taxonomy" id="1817838"/>
    <lineage>
        <taxon>Bacteria</taxon>
        <taxon>Candidatus Doudnaibacteriota</taxon>
    </lineage>
</organism>
<proteinExistence type="predicted"/>
<protein>
    <submittedName>
        <fullName evidence="2">Uncharacterized protein</fullName>
    </submittedName>
</protein>
<evidence type="ECO:0000256" key="1">
    <source>
        <dbReference type="SAM" id="MobiDB-lite"/>
    </source>
</evidence>
<accession>A0A1F5PJZ8</accession>